<accession>A0A7E4V3U2</accession>
<dbReference type="WBParaSite" id="Pan_g16158.t1">
    <property type="protein sequence ID" value="Pan_g16158.t1"/>
    <property type="gene ID" value="Pan_g16158"/>
</dbReference>
<reference evidence="1" key="1">
    <citation type="journal article" date="2013" name="Genetics">
        <title>The draft genome and transcriptome of Panagrellus redivivus are shaped by the harsh demands of a free-living lifestyle.</title>
        <authorList>
            <person name="Srinivasan J."/>
            <person name="Dillman A.R."/>
            <person name="Macchietto M.G."/>
            <person name="Heikkinen L."/>
            <person name="Lakso M."/>
            <person name="Fracchia K.M."/>
            <person name="Antoshechkin I."/>
            <person name="Mortazavi A."/>
            <person name="Wong G."/>
            <person name="Sternberg P.W."/>
        </authorList>
    </citation>
    <scope>NUCLEOTIDE SEQUENCE [LARGE SCALE GENOMIC DNA]</scope>
    <source>
        <strain evidence="1">MT8872</strain>
    </source>
</reference>
<keyword evidence="1" id="KW-1185">Reference proteome</keyword>
<protein>
    <submittedName>
        <fullName evidence="2">Innexin</fullName>
    </submittedName>
</protein>
<sequence length="73" mass="8774">MNAFKQWCIIRETVLDTLRTCAVFELVFVAVRKMSFAVWFFVNYMQEKANACDRKDGHIKNRVCDYVNKRMHH</sequence>
<evidence type="ECO:0000313" key="2">
    <source>
        <dbReference type="WBParaSite" id="Pan_g16158.t1"/>
    </source>
</evidence>
<organism evidence="1 2">
    <name type="scientific">Panagrellus redivivus</name>
    <name type="common">Microworm</name>
    <dbReference type="NCBI Taxonomy" id="6233"/>
    <lineage>
        <taxon>Eukaryota</taxon>
        <taxon>Metazoa</taxon>
        <taxon>Ecdysozoa</taxon>
        <taxon>Nematoda</taxon>
        <taxon>Chromadorea</taxon>
        <taxon>Rhabditida</taxon>
        <taxon>Tylenchina</taxon>
        <taxon>Panagrolaimomorpha</taxon>
        <taxon>Panagrolaimoidea</taxon>
        <taxon>Panagrolaimidae</taxon>
        <taxon>Panagrellus</taxon>
    </lineage>
</organism>
<dbReference type="Proteomes" id="UP000492821">
    <property type="component" value="Unassembled WGS sequence"/>
</dbReference>
<dbReference type="AlphaFoldDB" id="A0A7E4V3U2"/>
<evidence type="ECO:0000313" key="1">
    <source>
        <dbReference type="Proteomes" id="UP000492821"/>
    </source>
</evidence>
<proteinExistence type="predicted"/>
<reference evidence="2" key="2">
    <citation type="submission" date="2020-10" db="UniProtKB">
        <authorList>
            <consortium name="WormBaseParasite"/>
        </authorList>
    </citation>
    <scope>IDENTIFICATION</scope>
</reference>
<name>A0A7E4V3U2_PANRE</name>